<name>A0A8S9G8D0_BRACR</name>
<protein>
    <submittedName>
        <fullName evidence="1">Uncharacterized protein</fullName>
    </submittedName>
</protein>
<gene>
    <name evidence="1" type="ORF">F2Q68_00032614</name>
</gene>
<evidence type="ECO:0000313" key="2">
    <source>
        <dbReference type="Proteomes" id="UP000712281"/>
    </source>
</evidence>
<organism evidence="1 2">
    <name type="scientific">Brassica cretica</name>
    <name type="common">Mustard</name>
    <dbReference type="NCBI Taxonomy" id="69181"/>
    <lineage>
        <taxon>Eukaryota</taxon>
        <taxon>Viridiplantae</taxon>
        <taxon>Streptophyta</taxon>
        <taxon>Embryophyta</taxon>
        <taxon>Tracheophyta</taxon>
        <taxon>Spermatophyta</taxon>
        <taxon>Magnoliopsida</taxon>
        <taxon>eudicotyledons</taxon>
        <taxon>Gunneridae</taxon>
        <taxon>Pentapetalae</taxon>
        <taxon>rosids</taxon>
        <taxon>malvids</taxon>
        <taxon>Brassicales</taxon>
        <taxon>Brassicaceae</taxon>
        <taxon>Brassiceae</taxon>
        <taxon>Brassica</taxon>
    </lineage>
</organism>
<dbReference type="Proteomes" id="UP000712281">
    <property type="component" value="Unassembled WGS sequence"/>
</dbReference>
<evidence type="ECO:0000313" key="1">
    <source>
        <dbReference type="EMBL" id="KAF2542203.1"/>
    </source>
</evidence>
<reference evidence="1" key="1">
    <citation type="submission" date="2019-12" db="EMBL/GenBank/DDBJ databases">
        <title>Genome sequencing and annotation of Brassica cretica.</title>
        <authorList>
            <person name="Studholme D.J."/>
            <person name="Sarris P.F."/>
        </authorList>
    </citation>
    <scope>NUCLEOTIDE SEQUENCE</scope>
    <source>
        <strain evidence="1">PFS-001/15</strain>
        <tissue evidence="1">Leaf</tissue>
    </source>
</reference>
<dbReference type="EMBL" id="QGKW02002005">
    <property type="protein sequence ID" value="KAF2542203.1"/>
    <property type="molecule type" value="Genomic_DNA"/>
</dbReference>
<sequence>MDARSLCSDQTACMCGSCVMTEHGLTVFRSSYSNLSVAGLGSSVPGTELRVSSSGDLERSLIGDPRVCVLPGG</sequence>
<comment type="caution">
    <text evidence="1">The sequence shown here is derived from an EMBL/GenBank/DDBJ whole genome shotgun (WGS) entry which is preliminary data.</text>
</comment>
<accession>A0A8S9G8D0</accession>
<proteinExistence type="predicted"/>
<dbReference type="AlphaFoldDB" id="A0A8S9G8D0"/>